<name>A0A7T5VDX0_9BACT</name>
<evidence type="ECO:0000256" key="2">
    <source>
        <dbReference type="ARBA" id="ARBA00007977"/>
    </source>
</evidence>
<comment type="similarity">
    <text evidence="2">Belongs to the UPF0324 family.</text>
</comment>
<dbReference type="PANTHER" id="PTHR30106">
    <property type="entry name" value="INNER MEMBRANE PROTEIN YEIH-RELATED"/>
    <property type="match status" value="1"/>
</dbReference>
<comment type="subcellular location">
    <subcellularLocation>
        <location evidence="1">Cell membrane</location>
        <topology evidence="1">Multi-pass membrane protein</topology>
    </subcellularLocation>
</comment>
<keyword evidence="3" id="KW-1003">Cell membrane</keyword>
<feature type="transmembrane region" description="Helical" evidence="7">
    <location>
        <begin position="171"/>
        <end position="193"/>
    </location>
</feature>
<evidence type="ECO:0000256" key="4">
    <source>
        <dbReference type="ARBA" id="ARBA00022692"/>
    </source>
</evidence>
<dbReference type="KEGG" id="dog:HP555_09655"/>
<keyword evidence="5 7" id="KW-1133">Transmembrane helix</keyword>
<dbReference type="Proteomes" id="UP000596092">
    <property type="component" value="Chromosome"/>
</dbReference>
<gene>
    <name evidence="8" type="ORF">HP555_09655</name>
</gene>
<feature type="transmembrane region" description="Helical" evidence="7">
    <location>
        <begin position="109"/>
        <end position="131"/>
    </location>
</feature>
<dbReference type="PANTHER" id="PTHR30106:SF1">
    <property type="entry name" value="UPF0324 MEMBRANE PROTEIN FN0533"/>
    <property type="match status" value="1"/>
</dbReference>
<feature type="transmembrane region" description="Helical" evidence="7">
    <location>
        <begin position="342"/>
        <end position="363"/>
    </location>
</feature>
<dbReference type="EMBL" id="CP054140">
    <property type="protein sequence ID" value="QQG66117.1"/>
    <property type="molecule type" value="Genomic_DNA"/>
</dbReference>
<accession>A0A7T5VDX0</accession>
<reference evidence="8 9" key="1">
    <citation type="submission" date="2020-05" db="EMBL/GenBank/DDBJ databases">
        <title>Complete genome of Desulfobulbus oligotrophicus.</title>
        <authorList>
            <person name="Podar M."/>
        </authorList>
    </citation>
    <scope>NUCLEOTIDE SEQUENCE [LARGE SCALE GENOMIC DNA]</scope>
    <source>
        <strain evidence="8 9">Prop6</strain>
    </source>
</reference>
<feature type="transmembrane region" description="Helical" evidence="7">
    <location>
        <begin position="239"/>
        <end position="260"/>
    </location>
</feature>
<dbReference type="InterPro" id="IPR018383">
    <property type="entry name" value="UPF0324_pro"/>
</dbReference>
<feature type="transmembrane region" description="Helical" evidence="7">
    <location>
        <begin position="46"/>
        <end position="66"/>
    </location>
</feature>
<sequence>MKNKSLFGKILAIIPGLAVMVGTLYVLRMYVEPWMKSAVVFGSKGWLVQVLSLNYILLSIITGMLYRNILFGGKIPAWAEDGFRTTRLFIKSGVIMLGSLYTFDKLLKVGGIAIALIVGFVFGTAFFIMWLGKKFNADRSVTATMAAACGVCGVSACVATAPGVRAKPVDVALSIATILGFGIMTMFISPFIGKALSMSDYQFGAWVGTGILNSGQVLATCLAFNPVFAPGTAVAYGEIWNVVRVVSIPFVVFFITAWYWKGEADAEHISLGSLLASKFPIFVLGFIGMTALSSAHVLGAEGSETLLLLRTVMAWVFGVGLVGLGAYIDVREIKAAGGVPLRIGFVAGLVKYILALIIILAFIPKEGAF</sequence>
<dbReference type="RefSeq" id="WP_199261942.1">
    <property type="nucleotide sequence ID" value="NZ_CP054140.1"/>
</dbReference>
<feature type="transmembrane region" description="Helical" evidence="7">
    <location>
        <begin position="312"/>
        <end position="330"/>
    </location>
</feature>
<evidence type="ECO:0000313" key="8">
    <source>
        <dbReference type="EMBL" id="QQG66117.1"/>
    </source>
</evidence>
<feature type="transmembrane region" description="Helical" evidence="7">
    <location>
        <begin position="143"/>
        <end position="165"/>
    </location>
</feature>
<protein>
    <submittedName>
        <fullName evidence="8">Putative sulfate exporter family transporter</fullName>
    </submittedName>
</protein>
<keyword evidence="4 7" id="KW-0812">Transmembrane</keyword>
<dbReference type="AlphaFoldDB" id="A0A7T5VDX0"/>
<evidence type="ECO:0000256" key="5">
    <source>
        <dbReference type="ARBA" id="ARBA00022989"/>
    </source>
</evidence>
<keyword evidence="6 7" id="KW-0472">Membrane</keyword>
<feature type="transmembrane region" description="Helical" evidence="7">
    <location>
        <begin position="7"/>
        <end position="26"/>
    </location>
</feature>
<evidence type="ECO:0000256" key="7">
    <source>
        <dbReference type="SAM" id="Phobius"/>
    </source>
</evidence>
<evidence type="ECO:0000313" key="9">
    <source>
        <dbReference type="Proteomes" id="UP000596092"/>
    </source>
</evidence>
<evidence type="ECO:0000256" key="6">
    <source>
        <dbReference type="ARBA" id="ARBA00023136"/>
    </source>
</evidence>
<organism evidence="8 9">
    <name type="scientific">Desulfobulbus oligotrophicus</name>
    <dbReference type="NCBI Taxonomy" id="1909699"/>
    <lineage>
        <taxon>Bacteria</taxon>
        <taxon>Pseudomonadati</taxon>
        <taxon>Thermodesulfobacteriota</taxon>
        <taxon>Desulfobulbia</taxon>
        <taxon>Desulfobulbales</taxon>
        <taxon>Desulfobulbaceae</taxon>
        <taxon>Desulfobulbus</taxon>
    </lineage>
</organism>
<evidence type="ECO:0000256" key="1">
    <source>
        <dbReference type="ARBA" id="ARBA00004651"/>
    </source>
</evidence>
<proteinExistence type="inferred from homology"/>
<evidence type="ECO:0000256" key="3">
    <source>
        <dbReference type="ARBA" id="ARBA00022475"/>
    </source>
</evidence>
<dbReference type="GO" id="GO:0005886">
    <property type="term" value="C:plasma membrane"/>
    <property type="evidence" value="ECO:0007669"/>
    <property type="project" value="UniProtKB-SubCell"/>
</dbReference>
<keyword evidence="9" id="KW-1185">Reference proteome</keyword>
<dbReference type="Pfam" id="PF03601">
    <property type="entry name" value="Cons_hypoth698"/>
    <property type="match status" value="1"/>
</dbReference>